<feature type="domain" description="Trimeric autotransporter adhesin YadA-like C-terminal membrane anchor" evidence="12">
    <location>
        <begin position="933"/>
        <end position="995"/>
    </location>
</feature>
<dbReference type="Gene3D" id="2.150.10.10">
    <property type="entry name" value="Serralysin-like metalloprotease, C-terminal"/>
    <property type="match status" value="3"/>
</dbReference>
<keyword evidence="11" id="KW-0175">Coiled coil</keyword>
<dbReference type="Pfam" id="PF03895">
    <property type="entry name" value="YadA_anchor"/>
    <property type="match status" value="1"/>
</dbReference>
<dbReference type="SUPFAM" id="SSF54523">
    <property type="entry name" value="Pili subunits"/>
    <property type="match status" value="1"/>
</dbReference>
<keyword evidence="8" id="KW-0653">Protein transport</keyword>
<dbReference type="Gene3D" id="3.30.1300.30">
    <property type="entry name" value="GSPII I/J protein-like"/>
    <property type="match status" value="1"/>
</dbReference>
<evidence type="ECO:0000256" key="10">
    <source>
        <dbReference type="ARBA" id="ARBA00023237"/>
    </source>
</evidence>
<keyword evidence="6" id="KW-0812">Transmembrane</keyword>
<keyword evidence="10" id="KW-0998">Cell outer membrane</keyword>
<dbReference type="Pfam" id="PF13018">
    <property type="entry name" value="ESPR"/>
    <property type="match status" value="1"/>
</dbReference>
<feature type="domain" description="Trimeric autotransporter adhesin YadA-like head" evidence="13">
    <location>
        <begin position="326"/>
        <end position="350"/>
    </location>
</feature>
<keyword evidence="9" id="KW-0472">Membrane</keyword>
<feature type="domain" description="Trimeric autotransporter adhesin YadA-like head" evidence="13">
    <location>
        <begin position="460"/>
        <end position="485"/>
    </location>
</feature>
<dbReference type="Pfam" id="PF05658">
    <property type="entry name" value="YadA_head"/>
    <property type="match status" value="4"/>
</dbReference>
<accession>A0A502LNZ5</accession>
<keyword evidence="5" id="KW-1134">Transmembrane beta strand</keyword>
<evidence type="ECO:0000256" key="11">
    <source>
        <dbReference type="SAM" id="Coils"/>
    </source>
</evidence>
<protein>
    <recommendedName>
        <fullName evidence="18">Adhesin</fullName>
    </recommendedName>
</protein>
<dbReference type="InterPro" id="IPR011049">
    <property type="entry name" value="Serralysin-like_metalloprot_C"/>
</dbReference>
<name>A0A502LNZ5_HAEHA</name>
<evidence type="ECO:0000256" key="4">
    <source>
        <dbReference type="ARBA" id="ARBA00022448"/>
    </source>
</evidence>
<dbReference type="GO" id="GO:0009279">
    <property type="term" value="C:cell outer membrane"/>
    <property type="evidence" value="ECO:0007669"/>
    <property type="project" value="UniProtKB-SubCell"/>
</dbReference>
<evidence type="ECO:0000256" key="5">
    <source>
        <dbReference type="ARBA" id="ARBA00022452"/>
    </source>
</evidence>
<evidence type="ECO:0000259" key="12">
    <source>
        <dbReference type="Pfam" id="PF03895"/>
    </source>
</evidence>
<organism evidence="16 17">
    <name type="scientific">Haemophilus haemolyticus</name>
    <dbReference type="NCBI Taxonomy" id="726"/>
    <lineage>
        <taxon>Bacteria</taxon>
        <taxon>Pseudomonadati</taxon>
        <taxon>Pseudomonadota</taxon>
        <taxon>Gammaproteobacteria</taxon>
        <taxon>Pasteurellales</taxon>
        <taxon>Pasteurellaceae</taxon>
        <taxon>Haemophilus</taxon>
    </lineage>
</organism>
<dbReference type="SUPFAM" id="SSF101967">
    <property type="entry name" value="Adhesin YadA, collagen-binding domain"/>
    <property type="match status" value="2"/>
</dbReference>
<feature type="domain" description="Trimeric autotransporter adhesin YadA-like head" evidence="13">
    <location>
        <begin position="228"/>
        <end position="250"/>
    </location>
</feature>
<evidence type="ECO:0000259" key="13">
    <source>
        <dbReference type="Pfam" id="PF05658"/>
    </source>
</evidence>
<gene>
    <name evidence="16" type="ORF">EUX52_02040</name>
</gene>
<feature type="domain" description="Trimeric autotransporter adhesin YadA-like head" evidence="13">
    <location>
        <begin position="437"/>
        <end position="456"/>
    </location>
</feature>
<keyword evidence="7" id="KW-0732">Signal</keyword>
<feature type="domain" description="Trimeric autotransporter adhesin YadA-like stalk" evidence="14">
    <location>
        <begin position="597"/>
        <end position="639"/>
    </location>
</feature>
<evidence type="ECO:0000256" key="9">
    <source>
        <dbReference type="ARBA" id="ARBA00023136"/>
    </source>
</evidence>
<comment type="caution">
    <text evidence="16">The sequence shown here is derived from an EMBL/GenBank/DDBJ whole genome shotgun (WGS) entry which is preliminary data.</text>
</comment>
<dbReference type="EMBL" id="SDPD01000001">
    <property type="protein sequence ID" value="TPH23815.1"/>
    <property type="molecule type" value="Genomic_DNA"/>
</dbReference>
<comment type="subcellular location">
    <subcellularLocation>
        <location evidence="2">Cell outer membrane</location>
    </subcellularLocation>
    <subcellularLocation>
        <location evidence="1">Cell surface</location>
    </subcellularLocation>
</comment>
<evidence type="ECO:0000256" key="1">
    <source>
        <dbReference type="ARBA" id="ARBA00004241"/>
    </source>
</evidence>
<feature type="domain" description="ESPR" evidence="15">
    <location>
        <begin position="1"/>
        <end position="48"/>
    </location>
</feature>
<evidence type="ECO:0000259" key="14">
    <source>
        <dbReference type="Pfam" id="PF05662"/>
    </source>
</evidence>
<evidence type="ECO:0008006" key="18">
    <source>
        <dbReference type="Google" id="ProtNLM"/>
    </source>
</evidence>
<dbReference type="InterPro" id="IPR008635">
    <property type="entry name" value="Coiled_stalk_dom"/>
</dbReference>
<evidence type="ECO:0000256" key="6">
    <source>
        <dbReference type="ARBA" id="ARBA00022692"/>
    </source>
</evidence>
<evidence type="ECO:0000256" key="8">
    <source>
        <dbReference type="ARBA" id="ARBA00022927"/>
    </source>
</evidence>
<evidence type="ECO:0000313" key="16">
    <source>
        <dbReference type="EMBL" id="TPH23815.1"/>
    </source>
</evidence>
<evidence type="ECO:0000256" key="3">
    <source>
        <dbReference type="ARBA" id="ARBA00005848"/>
    </source>
</evidence>
<evidence type="ECO:0000256" key="2">
    <source>
        <dbReference type="ARBA" id="ARBA00004442"/>
    </source>
</evidence>
<dbReference type="InterPro" id="IPR005594">
    <property type="entry name" value="YadA_C"/>
</dbReference>
<evidence type="ECO:0000256" key="7">
    <source>
        <dbReference type="ARBA" id="ARBA00022729"/>
    </source>
</evidence>
<keyword evidence="4" id="KW-0813">Transport</keyword>
<evidence type="ECO:0000259" key="15">
    <source>
        <dbReference type="Pfam" id="PF13018"/>
    </source>
</evidence>
<comment type="similarity">
    <text evidence="3">Belongs to the autotransporter-2 (AT-2) (TC 1.B.40) family.</text>
</comment>
<dbReference type="InterPro" id="IPR045584">
    <property type="entry name" value="Pilin-like"/>
</dbReference>
<sequence length="995" mass="103643">MNRIYKTIWNVATQSWTVAGELASAKGKSASKTVSTLAALSVASVLGVSSAMAADNAVPKLTSVDETPDTNIVTKYKDGGKTVIIINNDNKNAVTTETNSKDGIPKHIIVVGSQNKQVYDGQILIGYEINSPAEVYGKNGKSAGKAGDVAIGHHITLGGSDGTTAGDTAKNVQDSFSTAVGYGSQAVGPVVAMGVGARSDMRAYQGWDSVKEGIVAVGPFALAADNKNGTTAIGALSAANYDNSVAIGALSGAAADWEDRGIGEQFNPGINQAGKDKAKYQILESYGPSNVRQGLTSVGYKAGARGGASTALGFEAVTGVANTKFGENSTAVGVRAHAVKDNSLAIGDNALAGGLTKAEIEQLQKKDGEIARLQALWDRANGILGEAQKRLKDDGSAENKFKVASATATLERINLAIERAKKDATRLSNKDSNTQFSIAIGSSAHANNYQTTAIGRLAKAYGAGSNAVGYEARAEGDRSNAIGYKTIVGKTFGNTRTDSTAIGTNNIVDTKEVMVLGNNVEIDNNGKTRNGAVVLGHNSTGKEHTVKAVNSATVGKTTYSGFKGNLGGEDKDGKPADAAGDKQGRFVSIGKKGEERQIKHVAAGWIDADSTDAINGSQLYGMTSALDTRVTKNEGDIKNLDGRVTKNEGDIAAITNKLGDINTSVTNLDNRAWTISDGTNESKIKNDKVTFKGENGVTVSLKDNTVTIKGGLTDADKQNIANDISNNIENVLNNKDVGFAIKQNGKNTLDANGNPLTTTEKVTPKDTVNFKNGNGTTVKAVTKKGATSNAADETSISVDVDGIKFTDKNGNNVVRDDNGNYVKADANGNPTGEKVDNKDVIMNINNPAGGNTVINNLQVNGGKVEAGSKDAVNGDQLHKVEQKVNQNTQAINHINNRLGDIDGKMGKLNNKIDGVDKRASRGIATAGAMGMLPQPHISGRSMVSAATTSYRGQQSLAVGYSRLSDNGKHIIKFSGASNLSGKKDAMVGAAYGYQW</sequence>
<dbReference type="AlphaFoldDB" id="A0A502LNZ5"/>
<evidence type="ECO:0000313" key="17">
    <source>
        <dbReference type="Proteomes" id="UP000316282"/>
    </source>
</evidence>
<dbReference type="InterPro" id="IPR008640">
    <property type="entry name" value="Adhesin_Head_dom"/>
</dbReference>
<dbReference type="Gene3D" id="1.20.5.170">
    <property type="match status" value="2"/>
</dbReference>
<dbReference type="Proteomes" id="UP000316282">
    <property type="component" value="Unassembled WGS sequence"/>
</dbReference>
<feature type="coiled-coil region" evidence="11">
    <location>
        <begin position="403"/>
        <end position="430"/>
    </location>
</feature>
<feature type="domain" description="Trimeric autotransporter adhesin YadA-like stalk" evidence="14">
    <location>
        <begin position="862"/>
        <end position="896"/>
    </location>
</feature>
<dbReference type="GO" id="GO:0015031">
    <property type="term" value="P:protein transport"/>
    <property type="evidence" value="ECO:0007669"/>
    <property type="project" value="UniProtKB-KW"/>
</dbReference>
<dbReference type="InterPro" id="IPR024973">
    <property type="entry name" value="ESPR"/>
</dbReference>
<dbReference type="GO" id="GO:0009986">
    <property type="term" value="C:cell surface"/>
    <property type="evidence" value="ECO:0007669"/>
    <property type="project" value="UniProtKB-SubCell"/>
</dbReference>
<dbReference type="RefSeq" id="WP_140526845.1">
    <property type="nucleotide sequence ID" value="NZ_SDPD01000001.1"/>
</dbReference>
<proteinExistence type="inferred from homology"/>
<reference evidence="16 17" key="1">
    <citation type="submission" date="2019-01" db="EMBL/GenBank/DDBJ databases">
        <title>Comparative genomic analysis identifies haemin-independent Haemophilus haemolyticus: a formal re-classification of Haemophilus intermedius.</title>
        <authorList>
            <person name="Harris T.M."/>
            <person name="Price E.P."/>
            <person name="Sarovich D.S."/>
            <person name="Norskov-Lauritsen N."/>
            <person name="Beissbarth J."/>
            <person name="Chang A.B."/>
            <person name="Smith-Vaughan H.C."/>
        </authorList>
    </citation>
    <scope>NUCLEOTIDE SEQUENCE [LARGE SCALE GENOMIC DNA]</scope>
    <source>
        <strain evidence="16 17">60982 B Hi-1</strain>
    </source>
</reference>
<dbReference type="Pfam" id="PF05662">
    <property type="entry name" value="YadA_stalk"/>
    <property type="match status" value="2"/>
</dbReference>